<protein>
    <submittedName>
        <fullName evidence="1">Uncharacterized protein</fullName>
    </submittedName>
</protein>
<dbReference type="EMBL" id="BMAW01053525">
    <property type="protein sequence ID" value="GFS91467.1"/>
    <property type="molecule type" value="Genomic_DNA"/>
</dbReference>
<accession>A0A8X6N2S4</accession>
<comment type="caution">
    <text evidence="1">The sequence shown here is derived from an EMBL/GenBank/DDBJ whole genome shotgun (WGS) entry which is preliminary data.</text>
</comment>
<organism evidence="1 2">
    <name type="scientific">Nephila pilipes</name>
    <name type="common">Giant wood spider</name>
    <name type="synonym">Nephila maculata</name>
    <dbReference type="NCBI Taxonomy" id="299642"/>
    <lineage>
        <taxon>Eukaryota</taxon>
        <taxon>Metazoa</taxon>
        <taxon>Ecdysozoa</taxon>
        <taxon>Arthropoda</taxon>
        <taxon>Chelicerata</taxon>
        <taxon>Arachnida</taxon>
        <taxon>Araneae</taxon>
        <taxon>Araneomorphae</taxon>
        <taxon>Entelegynae</taxon>
        <taxon>Araneoidea</taxon>
        <taxon>Nephilidae</taxon>
        <taxon>Nephila</taxon>
    </lineage>
</organism>
<dbReference type="OrthoDB" id="10563005at2759"/>
<gene>
    <name evidence="1" type="ORF">NPIL_465211</name>
</gene>
<evidence type="ECO:0000313" key="2">
    <source>
        <dbReference type="Proteomes" id="UP000887013"/>
    </source>
</evidence>
<proteinExistence type="predicted"/>
<dbReference type="Proteomes" id="UP000887013">
    <property type="component" value="Unassembled WGS sequence"/>
</dbReference>
<dbReference type="AlphaFoldDB" id="A0A8X6N2S4"/>
<sequence>MPCVPEPAGSLFSDWTIEKVEHCVTPETTMAYHQCLLLNFDNGKGGGSKELEGKANRRGRGLWEICGSTRTKGKDSYSLAKFSKIDRIESTG</sequence>
<keyword evidence="2" id="KW-1185">Reference proteome</keyword>
<reference evidence="1" key="1">
    <citation type="submission" date="2020-08" db="EMBL/GenBank/DDBJ databases">
        <title>Multicomponent nature underlies the extraordinary mechanical properties of spider dragline silk.</title>
        <authorList>
            <person name="Kono N."/>
            <person name="Nakamura H."/>
            <person name="Mori M."/>
            <person name="Yoshida Y."/>
            <person name="Ohtoshi R."/>
            <person name="Malay A.D."/>
            <person name="Moran D.A.P."/>
            <person name="Tomita M."/>
            <person name="Numata K."/>
            <person name="Arakawa K."/>
        </authorList>
    </citation>
    <scope>NUCLEOTIDE SEQUENCE</scope>
</reference>
<name>A0A8X6N2S4_NEPPI</name>
<evidence type="ECO:0000313" key="1">
    <source>
        <dbReference type="EMBL" id="GFS91467.1"/>
    </source>
</evidence>